<dbReference type="SUPFAM" id="SSF48403">
    <property type="entry name" value="Ankyrin repeat"/>
    <property type="match status" value="1"/>
</dbReference>
<evidence type="ECO:0000313" key="9">
    <source>
        <dbReference type="EMBL" id="KAK9144722.1"/>
    </source>
</evidence>
<keyword evidence="3" id="KW-0677">Repeat</keyword>
<name>A0AAP0K4S8_9MAGN</name>
<dbReference type="Gene3D" id="1.25.40.20">
    <property type="entry name" value="Ankyrin repeat-containing domain"/>
    <property type="match status" value="1"/>
</dbReference>
<proteinExistence type="predicted"/>
<dbReference type="Pfam" id="PF13962">
    <property type="entry name" value="PGG"/>
    <property type="match status" value="1"/>
</dbReference>
<evidence type="ECO:0000256" key="2">
    <source>
        <dbReference type="ARBA" id="ARBA00022692"/>
    </source>
</evidence>
<feature type="domain" description="PGG" evidence="8">
    <location>
        <begin position="329"/>
        <end position="361"/>
    </location>
</feature>
<dbReference type="PROSITE" id="PS50297">
    <property type="entry name" value="ANK_REP_REGION"/>
    <property type="match status" value="1"/>
</dbReference>
<accession>A0AAP0K4S8</accession>
<dbReference type="SMART" id="SM00248">
    <property type="entry name" value="ANK"/>
    <property type="match status" value="3"/>
</dbReference>
<comment type="subcellular location">
    <subcellularLocation>
        <location evidence="1">Membrane</location>
        <topology evidence="1">Multi-pass membrane protein</topology>
    </subcellularLocation>
</comment>
<keyword evidence="5 7" id="KW-0040">ANK repeat</keyword>
<organism evidence="9 10">
    <name type="scientific">Stephania japonica</name>
    <dbReference type="NCBI Taxonomy" id="461633"/>
    <lineage>
        <taxon>Eukaryota</taxon>
        <taxon>Viridiplantae</taxon>
        <taxon>Streptophyta</taxon>
        <taxon>Embryophyta</taxon>
        <taxon>Tracheophyta</taxon>
        <taxon>Spermatophyta</taxon>
        <taxon>Magnoliopsida</taxon>
        <taxon>Ranunculales</taxon>
        <taxon>Menispermaceae</taxon>
        <taxon>Menispermoideae</taxon>
        <taxon>Cissampelideae</taxon>
        <taxon>Stephania</taxon>
    </lineage>
</organism>
<dbReference type="InterPro" id="IPR026961">
    <property type="entry name" value="PGG_dom"/>
</dbReference>
<evidence type="ECO:0000256" key="5">
    <source>
        <dbReference type="ARBA" id="ARBA00023043"/>
    </source>
</evidence>
<dbReference type="PROSITE" id="PS50088">
    <property type="entry name" value="ANK_REPEAT"/>
    <property type="match status" value="1"/>
</dbReference>
<evidence type="ECO:0000313" key="10">
    <source>
        <dbReference type="Proteomes" id="UP001417504"/>
    </source>
</evidence>
<evidence type="ECO:0000259" key="8">
    <source>
        <dbReference type="Pfam" id="PF13962"/>
    </source>
</evidence>
<dbReference type="PANTHER" id="PTHR24186">
    <property type="entry name" value="PROTEIN PHOSPHATASE 1 REGULATORY SUBUNIT"/>
    <property type="match status" value="1"/>
</dbReference>
<gene>
    <name evidence="9" type="ORF">Sjap_004625</name>
</gene>
<evidence type="ECO:0000256" key="7">
    <source>
        <dbReference type="PROSITE-ProRule" id="PRU00023"/>
    </source>
</evidence>
<protein>
    <recommendedName>
        <fullName evidence="8">PGG domain-containing protein</fullName>
    </recommendedName>
</protein>
<dbReference type="GO" id="GO:0005886">
    <property type="term" value="C:plasma membrane"/>
    <property type="evidence" value="ECO:0007669"/>
    <property type="project" value="TreeGrafter"/>
</dbReference>
<dbReference type="Proteomes" id="UP001417504">
    <property type="component" value="Unassembled WGS sequence"/>
</dbReference>
<keyword evidence="10" id="KW-1185">Reference proteome</keyword>
<dbReference type="EMBL" id="JBBNAE010000002">
    <property type="protein sequence ID" value="KAK9144722.1"/>
    <property type="molecule type" value="Genomic_DNA"/>
</dbReference>
<evidence type="ECO:0000256" key="3">
    <source>
        <dbReference type="ARBA" id="ARBA00022737"/>
    </source>
</evidence>
<comment type="caution">
    <text evidence="9">The sequence shown here is derived from an EMBL/GenBank/DDBJ whole genome shotgun (WGS) entry which is preliminary data.</text>
</comment>
<dbReference type="AlphaFoldDB" id="A0AAP0K4S8"/>
<evidence type="ECO:0000256" key="1">
    <source>
        <dbReference type="ARBA" id="ARBA00004141"/>
    </source>
</evidence>
<keyword evidence="6" id="KW-0472">Membrane</keyword>
<keyword evidence="2" id="KW-0812">Transmembrane</keyword>
<dbReference type="InterPro" id="IPR036770">
    <property type="entry name" value="Ankyrin_rpt-contain_sf"/>
</dbReference>
<dbReference type="Pfam" id="PF12796">
    <property type="entry name" value="Ank_2"/>
    <property type="match status" value="1"/>
</dbReference>
<evidence type="ECO:0000256" key="4">
    <source>
        <dbReference type="ARBA" id="ARBA00022989"/>
    </source>
</evidence>
<dbReference type="PANTHER" id="PTHR24186:SF37">
    <property type="entry name" value="PGG DOMAIN-CONTAINING PROTEIN"/>
    <property type="match status" value="1"/>
</dbReference>
<keyword evidence="4" id="KW-1133">Transmembrane helix</keyword>
<reference evidence="9 10" key="1">
    <citation type="submission" date="2024-01" db="EMBL/GenBank/DDBJ databases">
        <title>Genome assemblies of Stephania.</title>
        <authorList>
            <person name="Yang L."/>
        </authorList>
    </citation>
    <scope>NUCLEOTIDE SEQUENCE [LARGE SCALE GENOMIC DNA]</scope>
    <source>
        <strain evidence="9">QJT</strain>
        <tissue evidence="9">Leaf</tissue>
    </source>
</reference>
<sequence length="361" mass="39935">MDHQKPFQDASSGNAEAMRELFAEKEPSILERLALAQHPDTPLHVAEMGREAKLAKDIIRRKPEFISDFDKDGYRPIHIASAKGHIELVSRAGFAWGPGADQAPKASKMTGPALLVRELLKIGGSLIAYLKDRDGRTPLHLAAMKGKLDVMGELLLACPGSAGEVTAGGETVLHLMVKFNQIEAFRVLVMHDHTFHELLNAKDQDGNTVLHQPLPTLGSTIPTNVSWVSQPHDPREGARTYLELDMVELLRSSTFQTMVEVNARNSKNLTAMDVFDMLIQIPAQLCAHPAQPNDTINMRDLYLVEMERYESSPSKGMWKEFYELDNASSETRSTLMVVAVLIATVTFQAGLTPPGGFWQDN</sequence>
<dbReference type="InterPro" id="IPR002110">
    <property type="entry name" value="Ankyrin_rpt"/>
</dbReference>
<feature type="repeat" description="ANK" evidence="7">
    <location>
        <begin position="134"/>
        <end position="156"/>
    </location>
</feature>
<evidence type="ECO:0000256" key="6">
    <source>
        <dbReference type="ARBA" id="ARBA00023136"/>
    </source>
</evidence>